<evidence type="ECO:0000256" key="4">
    <source>
        <dbReference type="PROSITE-ProRule" id="PRU00335"/>
    </source>
</evidence>
<evidence type="ECO:0000256" key="2">
    <source>
        <dbReference type="ARBA" id="ARBA00023125"/>
    </source>
</evidence>
<dbReference type="PRINTS" id="PR00455">
    <property type="entry name" value="HTHTETR"/>
</dbReference>
<name>A0ABQ1JX86_9PROT</name>
<protein>
    <submittedName>
        <fullName evidence="6">TetR family transcriptional regulator</fullName>
    </submittedName>
</protein>
<dbReference type="InterPro" id="IPR036271">
    <property type="entry name" value="Tet_transcr_reg_TetR-rel_C_sf"/>
</dbReference>
<dbReference type="PANTHER" id="PTHR47506:SF3">
    <property type="entry name" value="HTH-TYPE TRANSCRIPTIONAL REGULATOR LMRA"/>
    <property type="match status" value="1"/>
</dbReference>
<comment type="caution">
    <text evidence="6">The sequence shown here is derived from an EMBL/GenBank/DDBJ whole genome shotgun (WGS) entry which is preliminary data.</text>
</comment>
<dbReference type="RefSeq" id="WP_084391320.1">
    <property type="nucleotide sequence ID" value="NZ_BMKF01000002.1"/>
</dbReference>
<organism evidence="6 7">
    <name type="scientific">Henriciella pelagia</name>
    <dbReference type="NCBI Taxonomy" id="1977912"/>
    <lineage>
        <taxon>Bacteria</taxon>
        <taxon>Pseudomonadati</taxon>
        <taxon>Pseudomonadota</taxon>
        <taxon>Alphaproteobacteria</taxon>
        <taxon>Hyphomonadales</taxon>
        <taxon>Hyphomonadaceae</taxon>
        <taxon>Henriciella</taxon>
    </lineage>
</organism>
<dbReference type="Proteomes" id="UP000628854">
    <property type="component" value="Unassembled WGS sequence"/>
</dbReference>
<dbReference type="SUPFAM" id="SSF46689">
    <property type="entry name" value="Homeodomain-like"/>
    <property type="match status" value="1"/>
</dbReference>
<evidence type="ECO:0000256" key="1">
    <source>
        <dbReference type="ARBA" id="ARBA00023015"/>
    </source>
</evidence>
<sequence length="204" mass="22089">MTNTKRVSARTKLLDAALSIVRRKGFAATSVDELCKEAGVTKGAFFHHFDSKEALGVAAADHWSETTGAMFAAAPYHQIADPVERVLGYIQLRRDLLDGEEAEYTCLVGTMVQEAYTSNPAIRDACKTSIFGHAETLEDDIQAAIVARGLTPDWTAKSLALHTQAVLQGAFILAKASGDRSVAEGMVDHLARYIHLLFSPAKKV</sequence>
<dbReference type="PROSITE" id="PS01081">
    <property type="entry name" value="HTH_TETR_1"/>
    <property type="match status" value="1"/>
</dbReference>
<proteinExistence type="predicted"/>
<dbReference type="InterPro" id="IPR023772">
    <property type="entry name" value="DNA-bd_HTH_TetR-type_CS"/>
</dbReference>
<dbReference type="Gene3D" id="1.10.357.10">
    <property type="entry name" value="Tetracycline Repressor, domain 2"/>
    <property type="match status" value="1"/>
</dbReference>
<keyword evidence="2 4" id="KW-0238">DNA-binding</keyword>
<dbReference type="PROSITE" id="PS50977">
    <property type="entry name" value="HTH_TETR_2"/>
    <property type="match status" value="1"/>
</dbReference>
<keyword evidence="1" id="KW-0805">Transcription regulation</keyword>
<dbReference type="Pfam" id="PF00440">
    <property type="entry name" value="TetR_N"/>
    <property type="match status" value="1"/>
</dbReference>
<accession>A0ABQ1JX86</accession>
<dbReference type="InterPro" id="IPR009057">
    <property type="entry name" value="Homeodomain-like_sf"/>
</dbReference>
<dbReference type="InterPro" id="IPR054156">
    <property type="entry name" value="YxaF_TetR_C"/>
</dbReference>
<dbReference type="InterPro" id="IPR001647">
    <property type="entry name" value="HTH_TetR"/>
</dbReference>
<evidence type="ECO:0000256" key="3">
    <source>
        <dbReference type="ARBA" id="ARBA00023163"/>
    </source>
</evidence>
<keyword evidence="3" id="KW-0804">Transcription</keyword>
<evidence type="ECO:0000313" key="7">
    <source>
        <dbReference type="Proteomes" id="UP000628854"/>
    </source>
</evidence>
<dbReference type="SUPFAM" id="SSF48498">
    <property type="entry name" value="Tetracyclin repressor-like, C-terminal domain"/>
    <property type="match status" value="1"/>
</dbReference>
<dbReference type="PANTHER" id="PTHR47506">
    <property type="entry name" value="TRANSCRIPTIONAL REGULATORY PROTEIN"/>
    <property type="match status" value="1"/>
</dbReference>
<feature type="DNA-binding region" description="H-T-H motif" evidence="4">
    <location>
        <begin position="30"/>
        <end position="49"/>
    </location>
</feature>
<evidence type="ECO:0000259" key="5">
    <source>
        <dbReference type="PROSITE" id="PS50977"/>
    </source>
</evidence>
<keyword evidence="7" id="KW-1185">Reference proteome</keyword>
<reference evidence="7" key="1">
    <citation type="journal article" date="2019" name="Int. J. Syst. Evol. Microbiol.">
        <title>The Global Catalogue of Microorganisms (GCM) 10K type strain sequencing project: providing services to taxonomists for standard genome sequencing and annotation.</title>
        <authorList>
            <consortium name="The Broad Institute Genomics Platform"/>
            <consortium name="The Broad Institute Genome Sequencing Center for Infectious Disease"/>
            <person name="Wu L."/>
            <person name="Ma J."/>
        </authorList>
    </citation>
    <scope>NUCLEOTIDE SEQUENCE [LARGE SCALE GENOMIC DNA]</scope>
    <source>
        <strain evidence="7">CGMCC 1.15928</strain>
    </source>
</reference>
<dbReference type="Pfam" id="PF21993">
    <property type="entry name" value="TetR_C_13_2"/>
    <property type="match status" value="1"/>
</dbReference>
<dbReference type="EMBL" id="BMKF01000002">
    <property type="protein sequence ID" value="GGB77283.1"/>
    <property type="molecule type" value="Genomic_DNA"/>
</dbReference>
<evidence type="ECO:0000313" key="6">
    <source>
        <dbReference type="EMBL" id="GGB77283.1"/>
    </source>
</evidence>
<feature type="domain" description="HTH tetR-type" evidence="5">
    <location>
        <begin position="7"/>
        <end position="67"/>
    </location>
</feature>
<gene>
    <name evidence="6" type="ORF">GCM10011503_27570</name>
</gene>